<feature type="domain" description="KRAB" evidence="12">
    <location>
        <begin position="11"/>
        <end position="82"/>
    </location>
</feature>
<keyword evidence="8" id="KW-0539">Nucleus</keyword>
<evidence type="ECO:0000256" key="8">
    <source>
        <dbReference type="ARBA" id="ARBA00023242"/>
    </source>
</evidence>
<evidence type="ECO:0000313" key="13">
    <source>
        <dbReference type="EMBL" id="KAJ1204799.1"/>
    </source>
</evidence>
<evidence type="ECO:0000313" key="14">
    <source>
        <dbReference type="Proteomes" id="UP001066276"/>
    </source>
</evidence>
<evidence type="ECO:0000259" key="12">
    <source>
        <dbReference type="PROSITE" id="PS50805"/>
    </source>
</evidence>
<protein>
    <submittedName>
        <fullName evidence="13">Uncharacterized protein</fullName>
    </submittedName>
</protein>
<feature type="domain" description="C2H2-type" evidence="11">
    <location>
        <begin position="454"/>
        <end position="481"/>
    </location>
</feature>
<sequence length="491" mass="55876">MSEVESDKAPITFQDVAAYFSDEEWKLLHEWQKELYRNVMKEIHQALVSLGPLIATSIFSLRAEKKGDVCTIDFQDIEQSGPTKHSEAGFHSVNSDNLLRMEEKLRNNHFPEGIECSTSPNLNHEDILPIIQLNIKEEAEIDPMLHWETGKSQNMNFPVEFPFDTEKGHARRGSNPDTKSVQKAGSRQAGSFTTKDEGESYSMDQNDPERKKNINSSAGVDMPVIPTESQQLKSWDRRHRNNERGGNVSPKLNAGIHSVEKEYECTEYDSFSHGLDLAVHGRACTGSRPFILTETDKSFSEPTGFGLHHTMHTGLKLCKCGQCGQFFSQSENDNPQQQYINEELVNTCNECKKKSMQPKTHNAHVGGRPHVCSDCGKSFRQSQTLTNHKRLHTGEKPYNCSECGKSFRQLQTLTTHQRIHTGEKPYTCSQCGKRFSDVANLIRHQRIHTGERPFQCVECGKRFNRRGHLIRHKRTHIGKRRRVNTSLSSLN</sequence>
<feature type="compositionally biased region" description="Polar residues" evidence="10">
    <location>
        <begin position="175"/>
        <end position="193"/>
    </location>
</feature>
<evidence type="ECO:0000256" key="5">
    <source>
        <dbReference type="ARBA" id="ARBA00022771"/>
    </source>
</evidence>
<dbReference type="PANTHER" id="PTHR24390">
    <property type="entry name" value="ZINC FINGER PROTEIN"/>
    <property type="match status" value="1"/>
</dbReference>
<evidence type="ECO:0000256" key="3">
    <source>
        <dbReference type="ARBA" id="ARBA00022723"/>
    </source>
</evidence>
<dbReference type="CDD" id="cd07765">
    <property type="entry name" value="KRAB_A-box"/>
    <property type="match status" value="1"/>
</dbReference>
<dbReference type="PROSITE" id="PS50805">
    <property type="entry name" value="KRAB"/>
    <property type="match status" value="1"/>
</dbReference>
<comment type="subcellular location">
    <subcellularLocation>
        <location evidence="2">Nucleus</location>
    </subcellularLocation>
</comment>
<dbReference type="FunFam" id="3.30.160.60:FF:000478">
    <property type="entry name" value="Zinc finger protein 133"/>
    <property type="match status" value="1"/>
</dbReference>
<dbReference type="InterPro" id="IPR001909">
    <property type="entry name" value="KRAB"/>
</dbReference>
<reference evidence="13" key="1">
    <citation type="journal article" date="2022" name="bioRxiv">
        <title>Sequencing and chromosome-scale assembly of the giantPleurodeles waltlgenome.</title>
        <authorList>
            <person name="Brown T."/>
            <person name="Elewa A."/>
            <person name="Iarovenko S."/>
            <person name="Subramanian E."/>
            <person name="Araus A.J."/>
            <person name="Petzold A."/>
            <person name="Susuki M."/>
            <person name="Suzuki K.-i.T."/>
            <person name="Hayashi T."/>
            <person name="Toyoda A."/>
            <person name="Oliveira C."/>
            <person name="Osipova E."/>
            <person name="Leigh N.D."/>
            <person name="Simon A."/>
            <person name="Yun M.H."/>
        </authorList>
    </citation>
    <scope>NUCLEOTIDE SEQUENCE</scope>
    <source>
        <strain evidence="13">20211129_DDA</strain>
        <tissue evidence="13">Liver</tissue>
    </source>
</reference>
<dbReference type="GO" id="GO:0006357">
    <property type="term" value="P:regulation of transcription by RNA polymerase II"/>
    <property type="evidence" value="ECO:0007669"/>
    <property type="project" value="TreeGrafter"/>
</dbReference>
<dbReference type="Gene3D" id="3.30.160.60">
    <property type="entry name" value="Classic Zinc Finger"/>
    <property type="match status" value="5"/>
</dbReference>
<evidence type="ECO:0000256" key="7">
    <source>
        <dbReference type="ARBA" id="ARBA00023125"/>
    </source>
</evidence>
<feature type="region of interest" description="Disordered" evidence="10">
    <location>
        <begin position="163"/>
        <end position="252"/>
    </location>
</feature>
<gene>
    <name evidence="13" type="ORF">NDU88_000237</name>
</gene>
<evidence type="ECO:0000256" key="1">
    <source>
        <dbReference type="ARBA" id="ARBA00003767"/>
    </source>
</evidence>
<dbReference type="PANTHER" id="PTHR24390:SF226">
    <property type="entry name" value="GH10523P-RELATED"/>
    <property type="match status" value="1"/>
</dbReference>
<dbReference type="Gene3D" id="6.10.140.140">
    <property type="match status" value="1"/>
</dbReference>
<keyword evidence="14" id="KW-1185">Reference proteome</keyword>
<keyword evidence="6" id="KW-0862">Zinc</keyword>
<evidence type="ECO:0000256" key="9">
    <source>
        <dbReference type="PROSITE-ProRule" id="PRU00042"/>
    </source>
</evidence>
<evidence type="ECO:0000259" key="11">
    <source>
        <dbReference type="PROSITE" id="PS50157"/>
    </source>
</evidence>
<proteinExistence type="predicted"/>
<organism evidence="13 14">
    <name type="scientific">Pleurodeles waltl</name>
    <name type="common">Iberian ribbed newt</name>
    <dbReference type="NCBI Taxonomy" id="8319"/>
    <lineage>
        <taxon>Eukaryota</taxon>
        <taxon>Metazoa</taxon>
        <taxon>Chordata</taxon>
        <taxon>Craniata</taxon>
        <taxon>Vertebrata</taxon>
        <taxon>Euteleostomi</taxon>
        <taxon>Amphibia</taxon>
        <taxon>Batrachia</taxon>
        <taxon>Caudata</taxon>
        <taxon>Salamandroidea</taxon>
        <taxon>Salamandridae</taxon>
        <taxon>Pleurodelinae</taxon>
        <taxon>Pleurodeles</taxon>
    </lineage>
</organism>
<dbReference type="Proteomes" id="UP001066276">
    <property type="component" value="Chromosome 1_2"/>
</dbReference>
<dbReference type="GO" id="GO:0005634">
    <property type="term" value="C:nucleus"/>
    <property type="evidence" value="ECO:0007669"/>
    <property type="project" value="UniProtKB-SubCell"/>
</dbReference>
<dbReference type="FunFam" id="3.30.160.60:FF:002343">
    <property type="entry name" value="Zinc finger protein 33A"/>
    <property type="match status" value="2"/>
</dbReference>
<comment type="function">
    <text evidence="1">May be involved in transcriptional regulation.</text>
</comment>
<dbReference type="SUPFAM" id="SSF109640">
    <property type="entry name" value="KRAB domain (Kruppel-associated box)"/>
    <property type="match status" value="1"/>
</dbReference>
<feature type="domain" description="C2H2-type" evidence="11">
    <location>
        <begin position="370"/>
        <end position="397"/>
    </location>
</feature>
<dbReference type="FunFam" id="3.30.160.60:FF:000912">
    <property type="entry name" value="Zinc finger protein 660"/>
    <property type="match status" value="1"/>
</dbReference>
<dbReference type="PROSITE" id="PS50157">
    <property type="entry name" value="ZINC_FINGER_C2H2_2"/>
    <property type="match status" value="4"/>
</dbReference>
<keyword evidence="3" id="KW-0479">Metal-binding</keyword>
<dbReference type="Pfam" id="PF01352">
    <property type="entry name" value="KRAB"/>
    <property type="match status" value="1"/>
</dbReference>
<keyword evidence="7" id="KW-0238">DNA-binding</keyword>
<keyword evidence="4" id="KW-0677">Repeat</keyword>
<dbReference type="GO" id="GO:0008270">
    <property type="term" value="F:zinc ion binding"/>
    <property type="evidence" value="ECO:0007669"/>
    <property type="project" value="UniProtKB-KW"/>
</dbReference>
<dbReference type="InterPro" id="IPR013087">
    <property type="entry name" value="Znf_C2H2_type"/>
</dbReference>
<dbReference type="InterPro" id="IPR036051">
    <property type="entry name" value="KRAB_dom_sf"/>
</dbReference>
<dbReference type="InterPro" id="IPR036236">
    <property type="entry name" value="Znf_C2H2_sf"/>
</dbReference>
<feature type="domain" description="C2H2-type" evidence="11">
    <location>
        <begin position="426"/>
        <end position="453"/>
    </location>
</feature>
<dbReference type="AlphaFoldDB" id="A0AAV7VSW3"/>
<dbReference type="PROSITE" id="PS00028">
    <property type="entry name" value="ZINC_FINGER_C2H2_1"/>
    <property type="match status" value="4"/>
</dbReference>
<comment type="caution">
    <text evidence="13">The sequence shown here is derived from an EMBL/GenBank/DDBJ whole genome shotgun (WGS) entry which is preliminary data.</text>
</comment>
<dbReference type="SUPFAM" id="SSF57667">
    <property type="entry name" value="beta-beta-alpha zinc fingers"/>
    <property type="match status" value="3"/>
</dbReference>
<evidence type="ECO:0000256" key="6">
    <source>
        <dbReference type="ARBA" id="ARBA00022833"/>
    </source>
</evidence>
<evidence type="ECO:0000256" key="4">
    <source>
        <dbReference type="ARBA" id="ARBA00022737"/>
    </source>
</evidence>
<evidence type="ECO:0000256" key="2">
    <source>
        <dbReference type="ARBA" id="ARBA00004123"/>
    </source>
</evidence>
<dbReference type="SMART" id="SM00349">
    <property type="entry name" value="KRAB"/>
    <property type="match status" value="1"/>
</dbReference>
<dbReference type="EMBL" id="JANPWB010000002">
    <property type="protein sequence ID" value="KAJ1204799.1"/>
    <property type="molecule type" value="Genomic_DNA"/>
</dbReference>
<dbReference type="GO" id="GO:0000978">
    <property type="term" value="F:RNA polymerase II cis-regulatory region sequence-specific DNA binding"/>
    <property type="evidence" value="ECO:0007669"/>
    <property type="project" value="TreeGrafter"/>
</dbReference>
<dbReference type="GO" id="GO:0003700">
    <property type="term" value="F:DNA-binding transcription factor activity"/>
    <property type="evidence" value="ECO:0007669"/>
    <property type="project" value="TreeGrafter"/>
</dbReference>
<accession>A0AAV7VSW3</accession>
<dbReference type="SMART" id="SM00355">
    <property type="entry name" value="ZnF_C2H2"/>
    <property type="match status" value="4"/>
</dbReference>
<feature type="domain" description="C2H2-type" evidence="11">
    <location>
        <begin position="398"/>
        <end position="425"/>
    </location>
</feature>
<name>A0AAV7VSW3_PLEWA</name>
<dbReference type="Pfam" id="PF00096">
    <property type="entry name" value="zf-C2H2"/>
    <property type="match status" value="4"/>
</dbReference>
<evidence type="ECO:0000256" key="10">
    <source>
        <dbReference type="SAM" id="MobiDB-lite"/>
    </source>
</evidence>
<keyword evidence="5 9" id="KW-0863">Zinc-finger</keyword>